<comment type="caution">
    <text evidence="6">The sequence shown here is derived from an EMBL/GenBank/DDBJ whole genome shotgun (WGS) entry which is preliminary data.</text>
</comment>
<name>A0A0W4ZF61_PNEC8</name>
<reference evidence="7" key="1">
    <citation type="journal article" date="2016" name="Nat. Commun.">
        <title>Genome analysis of three Pneumocystis species reveals adaptation mechanisms to life exclusively in mammalian hosts.</title>
        <authorList>
            <person name="Ma L."/>
            <person name="Chen Z."/>
            <person name="Huang D.W."/>
            <person name="Kutty G."/>
            <person name="Ishihara M."/>
            <person name="Wang H."/>
            <person name="Abouelleil A."/>
            <person name="Bishop L."/>
            <person name="Davey E."/>
            <person name="Deng R."/>
            <person name="Deng X."/>
            <person name="Fan L."/>
            <person name="Fantoni G."/>
            <person name="Fitzgerald M."/>
            <person name="Gogineni E."/>
            <person name="Goldberg J.M."/>
            <person name="Handley G."/>
            <person name="Hu X."/>
            <person name="Huber C."/>
            <person name="Jiao X."/>
            <person name="Jones K."/>
            <person name="Levin J.Z."/>
            <person name="Liu Y."/>
            <person name="Macdonald P."/>
            <person name="Melnikov A."/>
            <person name="Raley C."/>
            <person name="Sassi M."/>
            <person name="Sherman B.T."/>
            <person name="Song X."/>
            <person name="Sykes S."/>
            <person name="Tran B."/>
            <person name="Walsh L."/>
            <person name="Xia Y."/>
            <person name="Yang J."/>
            <person name="Young S."/>
            <person name="Zeng Q."/>
            <person name="Zheng X."/>
            <person name="Stephens R."/>
            <person name="Nusbaum C."/>
            <person name="Birren B.W."/>
            <person name="Azadi P."/>
            <person name="Lempicki R.A."/>
            <person name="Cuomo C.A."/>
            <person name="Kovacs J.A."/>
        </authorList>
    </citation>
    <scope>NUCLEOTIDE SEQUENCE [LARGE SCALE GENOMIC DNA]</scope>
    <source>
        <strain evidence="7">B80</strain>
    </source>
</reference>
<dbReference type="PANTHER" id="PTHR12056">
    <property type="entry name" value="DNA-DIRECTED RNA POLYMERASES I, II, AND III"/>
    <property type="match status" value="1"/>
</dbReference>
<dbReference type="GO" id="GO:0005665">
    <property type="term" value="C:RNA polymerase II, core complex"/>
    <property type="evidence" value="ECO:0007669"/>
    <property type="project" value="EnsemblFungi"/>
</dbReference>
<dbReference type="SMART" id="SM00659">
    <property type="entry name" value="RPOLCX"/>
    <property type="match status" value="1"/>
</dbReference>
<dbReference type="GeneID" id="28937224"/>
<evidence type="ECO:0000313" key="6">
    <source>
        <dbReference type="EMBL" id="KTW26990.1"/>
    </source>
</evidence>
<dbReference type="AlphaFoldDB" id="A0A0W4ZF61"/>
<evidence type="ECO:0000256" key="4">
    <source>
        <dbReference type="ARBA" id="ARBA00023242"/>
    </source>
</evidence>
<dbReference type="GO" id="GO:0006368">
    <property type="term" value="P:transcription elongation by RNA polymerase II"/>
    <property type="evidence" value="ECO:0007669"/>
    <property type="project" value="EnsemblFungi"/>
</dbReference>
<evidence type="ECO:0000256" key="1">
    <source>
        <dbReference type="ARBA" id="ARBA00004123"/>
    </source>
</evidence>
<dbReference type="InterPro" id="IPR006591">
    <property type="entry name" value="RNAP_P/RPABC4"/>
</dbReference>
<dbReference type="GO" id="GO:0006362">
    <property type="term" value="P:transcription elongation by RNA polymerase I"/>
    <property type="evidence" value="ECO:0007669"/>
    <property type="project" value="EnsemblFungi"/>
</dbReference>
<accession>A0A0W4ZF61</accession>
<dbReference type="GO" id="GO:0006367">
    <property type="term" value="P:transcription initiation at RNA polymerase II promoter"/>
    <property type="evidence" value="ECO:0007669"/>
    <property type="project" value="EnsemblFungi"/>
</dbReference>
<evidence type="ECO:0000256" key="5">
    <source>
        <dbReference type="ARBA" id="ARBA00025770"/>
    </source>
</evidence>
<dbReference type="RefSeq" id="XP_018225181.1">
    <property type="nucleotide sequence ID" value="XM_018371021.1"/>
</dbReference>
<sequence length="71" mass="8263">MQRDTYKPSILADQPIGTAQFAARSVQMSYLCADCGAINHIQAREIIRCRECGHRVMYKQRTKRMIQFEAR</sequence>
<dbReference type="GO" id="GO:0006386">
    <property type="term" value="P:termination of RNA polymerase III transcription"/>
    <property type="evidence" value="ECO:0007669"/>
    <property type="project" value="EnsemblFungi"/>
</dbReference>
<dbReference type="GO" id="GO:0003899">
    <property type="term" value="F:DNA-directed RNA polymerase activity"/>
    <property type="evidence" value="ECO:0007669"/>
    <property type="project" value="EnsemblFungi"/>
</dbReference>
<dbReference type="GO" id="GO:0003677">
    <property type="term" value="F:DNA binding"/>
    <property type="evidence" value="ECO:0007669"/>
    <property type="project" value="InterPro"/>
</dbReference>
<keyword evidence="6" id="KW-0804">Transcription</keyword>
<dbReference type="InterPro" id="IPR029040">
    <property type="entry name" value="RPABC4/Spt4"/>
</dbReference>
<dbReference type="GO" id="GO:0003968">
    <property type="term" value="F:RNA-directed RNA polymerase activity"/>
    <property type="evidence" value="ECO:0007669"/>
    <property type="project" value="EnsemblFungi"/>
</dbReference>
<evidence type="ECO:0000256" key="2">
    <source>
        <dbReference type="ARBA" id="ARBA00022723"/>
    </source>
</evidence>
<gene>
    <name evidence="6" type="ORF">T552_02481</name>
</gene>
<dbReference type="PANTHER" id="PTHR12056:SF2">
    <property type="entry name" value="GEO11084P1"/>
    <property type="match status" value="1"/>
</dbReference>
<dbReference type="Proteomes" id="UP000054454">
    <property type="component" value="Unassembled WGS sequence"/>
</dbReference>
<dbReference type="GO" id="GO:0005736">
    <property type="term" value="C:RNA polymerase I complex"/>
    <property type="evidence" value="ECO:0007669"/>
    <property type="project" value="EnsemblFungi"/>
</dbReference>
<keyword evidence="3" id="KW-0862">Zinc</keyword>
<dbReference type="Pfam" id="PF03604">
    <property type="entry name" value="Zn_ribbon_RPAB4"/>
    <property type="match status" value="1"/>
</dbReference>
<dbReference type="Gene3D" id="2.20.28.30">
    <property type="entry name" value="RNA polymerase ii, chain L"/>
    <property type="match status" value="1"/>
</dbReference>
<keyword evidence="2" id="KW-0479">Metal-binding</keyword>
<organism evidence="6 7">
    <name type="scientific">Pneumocystis carinii (strain B80)</name>
    <name type="common">Rat pneumocystis pneumonia agent</name>
    <name type="synonym">Pneumocystis carinii f. sp. carinii</name>
    <dbReference type="NCBI Taxonomy" id="1408658"/>
    <lineage>
        <taxon>Eukaryota</taxon>
        <taxon>Fungi</taxon>
        <taxon>Dikarya</taxon>
        <taxon>Ascomycota</taxon>
        <taxon>Taphrinomycotina</taxon>
        <taxon>Pneumocystomycetes</taxon>
        <taxon>Pneumocystaceae</taxon>
        <taxon>Pneumocystis</taxon>
    </lineage>
</organism>
<dbReference type="VEuPathDB" id="FungiDB:T552_02481"/>
<dbReference type="EMBL" id="LFVZ01000011">
    <property type="protein sequence ID" value="KTW26990.1"/>
    <property type="molecule type" value="Genomic_DNA"/>
</dbReference>
<comment type="subcellular location">
    <subcellularLocation>
        <location evidence="1">Nucleus</location>
    </subcellularLocation>
</comment>
<dbReference type="GO" id="GO:0005777">
    <property type="term" value="C:peroxisome"/>
    <property type="evidence" value="ECO:0007669"/>
    <property type="project" value="EnsemblFungi"/>
</dbReference>
<dbReference type="GO" id="GO:0008270">
    <property type="term" value="F:zinc ion binding"/>
    <property type="evidence" value="ECO:0007669"/>
    <property type="project" value="EnsemblFungi"/>
</dbReference>
<protein>
    <submittedName>
        <fullName evidence="6">DNA-directed RNA polymerase I, II, and III subunit RPABC4</fullName>
    </submittedName>
</protein>
<comment type="similarity">
    <text evidence="5">Belongs to the archaeal Rpo12/eukaryotic RPC10 RNA polymerase subunit family.</text>
</comment>
<dbReference type="GO" id="GO:0006361">
    <property type="term" value="P:transcription initiation at RNA polymerase I promoter"/>
    <property type="evidence" value="ECO:0007669"/>
    <property type="project" value="EnsemblFungi"/>
</dbReference>
<keyword evidence="6" id="KW-0240">DNA-directed RNA polymerase</keyword>
<dbReference type="GO" id="GO:0042797">
    <property type="term" value="P:tRNA transcription by RNA polymerase III"/>
    <property type="evidence" value="ECO:0007669"/>
    <property type="project" value="EnsemblFungi"/>
</dbReference>
<dbReference type="FunFam" id="2.20.28.30:FF:000002">
    <property type="entry name" value="DNA-directed RNA polymerases II, IV and V subunit 12"/>
    <property type="match status" value="1"/>
</dbReference>
<dbReference type="GO" id="GO:0006384">
    <property type="term" value="P:transcription initiation at RNA polymerase III promoter"/>
    <property type="evidence" value="ECO:0007669"/>
    <property type="project" value="EnsemblFungi"/>
</dbReference>
<dbReference type="GO" id="GO:0005666">
    <property type="term" value="C:RNA polymerase III complex"/>
    <property type="evidence" value="ECO:0007669"/>
    <property type="project" value="EnsemblFungi"/>
</dbReference>
<proteinExistence type="inferred from homology"/>
<keyword evidence="4" id="KW-0539">Nucleus</keyword>
<dbReference type="InterPro" id="IPR039747">
    <property type="entry name" value="RPABC4"/>
</dbReference>
<dbReference type="SUPFAM" id="SSF63393">
    <property type="entry name" value="RNA polymerase subunits"/>
    <property type="match status" value="1"/>
</dbReference>
<evidence type="ECO:0000313" key="7">
    <source>
        <dbReference type="Proteomes" id="UP000054454"/>
    </source>
</evidence>
<dbReference type="GO" id="GO:0006363">
    <property type="term" value="P:termination of RNA polymerase I transcription"/>
    <property type="evidence" value="ECO:0007669"/>
    <property type="project" value="EnsemblFungi"/>
</dbReference>
<evidence type="ECO:0000256" key="3">
    <source>
        <dbReference type="ARBA" id="ARBA00022833"/>
    </source>
</evidence>
<keyword evidence="7" id="KW-1185">Reference proteome</keyword>
<dbReference type="OrthoDB" id="5585087at2759"/>